<dbReference type="OrthoDB" id="3553439at2759"/>
<protein>
    <submittedName>
        <fullName evidence="2">Uncharacterized protein</fullName>
    </submittedName>
</protein>
<dbReference type="Proteomes" id="UP000596742">
    <property type="component" value="Unassembled WGS sequence"/>
</dbReference>
<reference evidence="2" key="1">
    <citation type="submission" date="2018-11" db="EMBL/GenBank/DDBJ databases">
        <authorList>
            <person name="Alioto T."/>
            <person name="Alioto T."/>
        </authorList>
    </citation>
    <scope>NUCLEOTIDE SEQUENCE</scope>
</reference>
<gene>
    <name evidence="2" type="ORF">MGAL_10B071510</name>
</gene>
<accession>A0A8B6CK50</accession>
<feature type="transmembrane region" description="Helical" evidence="1">
    <location>
        <begin position="25"/>
        <end position="42"/>
    </location>
</feature>
<keyword evidence="3" id="KW-1185">Reference proteome</keyword>
<proteinExistence type="predicted"/>
<dbReference type="EMBL" id="UYJE01001939">
    <property type="protein sequence ID" value="VDI06468.1"/>
    <property type="molecule type" value="Genomic_DNA"/>
</dbReference>
<evidence type="ECO:0000313" key="2">
    <source>
        <dbReference type="EMBL" id="VDI06468.1"/>
    </source>
</evidence>
<sequence>MVIATTACVTAITNAGESLSYSGQIAGGLIGGVLGIYTGIGFGTRSALAGALGASIAGGAIAGAIANWSMQGTLVGAAVGGTAALGVGGSSAGLVSVSSLTTEGIELLVVGTTANKEDETITYDCWKPVIHDKSDKPSNGIYLKDLLSHECIQRVTKAKGCYADFPHIVIENIWKEEFEIEYMILHTTGKIVCHAKQI</sequence>
<feature type="transmembrane region" description="Helical" evidence="1">
    <location>
        <begin position="49"/>
        <end position="68"/>
    </location>
</feature>
<keyword evidence="1" id="KW-0472">Membrane</keyword>
<feature type="transmembrane region" description="Helical" evidence="1">
    <location>
        <begin position="74"/>
        <end position="97"/>
    </location>
</feature>
<keyword evidence="1" id="KW-1133">Transmembrane helix</keyword>
<comment type="caution">
    <text evidence="2">The sequence shown here is derived from an EMBL/GenBank/DDBJ whole genome shotgun (WGS) entry which is preliminary data.</text>
</comment>
<name>A0A8B6CK50_MYTGA</name>
<organism evidence="2 3">
    <name type="scientific">Mytilus galloprovincialis</name>
    <name type="common">Mediterranean mussel</name>
    <dbReference type="NCBI Taxonomy" id="29158"/>
    <lineage>
        <taxon>Eukaryota</taxon>
        <taxon>Metazoa</taxon>
        <taxon>Spiralia</taxon>
        <taxon>Lophotrochozoa</taxon>
        <taxon>Mollusca</taxon>
        <taxon>Bivalvia</taxon>
        <taxon>Autobranchia</taxon>
        <taxon>Pteriomorphia</taxon>
        <taxon>Mytilida</taxon>
        <taxon>Mytiloidea</taxon>
        <taxon>Mytilidae</taxon>
        <taxon>Mytilinae</taxon>
        <taxon>Mytilus</taxon>
    </lineage>
</organism>
<evidence type="ECO:0000313" key="3">
    <source>
        <dbReference type="Proteomes" id="UP000596742"/>
    </source>
</evidence>
<dbReference type="AlphaFoldDB" id="A0A8B6CK50"/>
<keyword evidence="1" id="KW-0812">Transmembrane</keyword>
<evidence type="ECO:0000256" key="1">
    <source>
        <dbReference type="SAM" id="Phobius"/>
    </source>
</evidence>